<evidence type="ECO:0000256" key="5">
    <source>
        <dbReference type="SAM" id="MobiDB-lite"/>
    </source>
</evidence>
<keyword evidence="3 6" id="KW-1133">Transmembrane helix</keyword>
<dbReference type="GO" id="GO:0016020">
    <property type="term" value="C:membrane"/>
    <property type="evidence" value="ECO:0007669"/>
    <property type="project" value="UniProtKB-SubCell"/>
</dbReference>
<dbReference type="PANTHER" id="PTHR15549:SF6">
    <property type="entry name" value="MID2 DOMAIN-CONTAINING PROTEIN"/>
    <property type="match status" value="1"/>
</dbReference>
<dbReference type="Proteomes" id="UP000245464">
    <property type="component" value="Chromosome 3"/>
</dbReference>
<comment type="subcellular location">
    <subcellularLocation>
        <location evidence="1">Membrane</location>
        <topology evidence="1">Single-pass membrane protein</topology>
    </subcellularLocation>
</comment>
<dbReference type="InterPro" id="IPR051694">
    <property type="entry name" value="Immunoregulatory_rcpt-like"/>
</dbReference>
<dbReference type="RefSeq" id="XP_001940432.1">
    <property type="nucleotide sequence ID" value="XM_001940397.2"/>
</dbReference>
<keyword evidence="4 6" id="KW-0472">Membrane</keyword>
<comment type="caution">
    <text evidence="8">The sequence shown here is derived from an EMBL/GenBank/DDBJ whole genome shotgun (WGS) entry which is preliminary data.</text>
</comment>
<gene>
    <name evidence="8" type="ORF">PtrM4_082660</name>
</gene>
<accession>A0A5M9LDH8</accession>
<feature type="chain" id="PRO_5044262571" evidence="7">
    <location>
        <begin position="23"/>
        <end position="291"/>
    </location>
</feature>
<keyword evidence="2 6" id="KW-0812">Transmembrane</keyword>
<dbReference type="PROSITE" id="PS51257">
    <property type="entry name" value="PROKAR_LIPOPROTEIN"/>
    <property type="match status" value="1"/>
</dbReference>
<feature type="signal peptide" evidence="7">
    <location>
        <begin position="1"/>
        <end position="22"/>
    </location>
</feature>
<dbReference type="PANTHER" id="PTHR15549">
    <property type="entry name" value="PAIRED IMMUNOGLOBULIN-LIKE TYPE 2 RECEPTOR"/>
    <property type="match status" value="1"/>
</dbReference>
<dbReference type="OMA" id="TICCASW"/>
<sequence length="291" mass="31382">MMSCRIPLLLCFSSIVFLQCAASGCFWRNGTENPNNNYVPCSIDPSNPLSTICCASWDECLPNGLCRNTVDTNFWRESCTKQDWTEGGCQEICSTEDEEQRSIDIRVQPCDGTAESLIWCCGPTKNCCADGRNITRYTVAARFGDPLPTTTVLSSSPSDSMPTATSQGSSMSSSSTHNSTIPVGNNGLSTGAKAGIGVGAVLGAITVIAMGIFIAKAMRWRRQARAIAPPYSDLPRPPSKEVYQYNLDGQNVQQLPGQESQVHELHASGSVSELGHVVTRITDGRSNETRI</sequence>
<evidence type="ECO:0000256" key="3">
    <source>
        <dbReference type="ARBA" id="ARBA00022989"/>
    </source>
</evidence>
<evidence type="ECO:0000313" key="8">
    <source>
        <dbReference type="EMBL" id="KAF7573361.1"/>
    </source>
</evidence>
<dbReference type="EMBL" id="NQIK02000003">
    <property type="protein sequence ID" value="KAF7573361.1"/>
    <property type="molecule type" value="Genomic_DNA"/>
</dbReference>
<proteinExistence type="predicted"/>
<evidence type="ECO:0000256" key="7">
    <source>
        <dbReference type="SAM" id="SignalP"/>
    </source>
</evidence>
<evidence type="ECO:0000256" key="4">
    <source>
        <dbReference type="ARBA" id="ARBA00023136"/>
    </source>
</evidence>
<dbReference type="GeneID" id="6348400"/>
<dbReference type="GO" id="GO:0071944">
    <property type="term" value="C:cell periphery"/>
    <property type="evidence" value="ECO:0007669"/>
    <property type="project" value="UniProtKB-ARBA"/>
</dbReference>
<protein>
    <submittedName>
        <fullName evidence="8">Uncharacterized protein</fullName>
    </submittedName>
</protein>
<keyword evidence="7" id="KW-0732">Signal</keyword>
<organism evidence="8 9">
    <name type="scientific">Pyrenophora tritici-repentis</name>
    <dbReference type="NCBI Taxonomy" id="45151"/>
    <lineage>
        <taxon>Eukaryota</taxon>
        <taxon>Fungi</taxon>
        <taxon>Dikarya</taxon>
        <taxon>Ascomycota</taxon>
        <taxon>Pezizomycotina</taxon>
        <taxon>Dothideomycetes</taxon>
        <taxon>Pleosporomycetidae</taxon>
        <taxon>Pleosporales</taxon>
        <taxon>Pleosporineae</taxon>
        <taxon>Pleosporaceae</taxon>
        <taxon>Pyrenophora</taxon>
    </lineage>
</organism>
<feature type="transmembrane region" description="Helical" evidence="6">
    <location>
        <begin position="194"/>
        <end position="215"/>
    </location>
</feature>
<dbReference type="KEGG" id="ptrr:6348400"/>
<feature type="compositionally biased region" description="Low complexity" evidence="5">
    <location>
        <begin position="150"/>
        <end position="180"/>
    </location>
</feature>
<evidence type="ECO:0000256" key="6">
    <source>
        <dbReference type="SAM" id="Phobius"/>
    </source>
</evidence>
<reference evidence="8" key="1">
    <citation type="journal article" date="2018" name="BMC Genomics">
        <title>Comparative genomics of the wheat fungal pathogen Pyrenophora tritici-repentis reveals chromosomal variations and genome plasticity.</title>
        <authorList>
            <person name="Moolhuijzen P."/>
            <person name="See P.T."/>
            <person name="Hane J.K."/>
            <person name="Shi G."/>
            <person name="Liu Z."/>
            <person name="Oliver R.P."/>
            <person name="Moffat C.S."/>
        </authorList>
    </citation>
    <scope>NUCLEOTIDE SEQUENCE [LARGE SCALE GENOMIC DNA]</scope>
    <source>
        <strain evidence="8">M4</strain>
    </source>
</reference>
<evidence type="ECO:0000256" key="1">
    <source>
        <dbReference type="ARBA" id="ARBA00004167"/>
    </source>
</evidence>
<feature type="region of interest" description="Disordered" evidence="5">
    <location>
        <begin position="150"/>
        <end position="182"/>
    </location>
</feature>
<evidence type="ECO:0000256" key="2">
    <source>
        <dbReference type="ARBA" id="ARBA00022692"/>
    </source>
</evidence>
<dbReference type="AlphaFoldDB" id="A0A5M9LDH8"/>
<evidence type="ECO:0000313" key="9">
    <source>
        <dbReference type="Proteomes" id="UP000245464"/>
    </source>
</evidence>
<name>A0A5M9LDH8_9PLEO</name>